<sequence>MAAAGLALSRCVAGVNCGQAGRTITVENLTHCTKLGQVDRCLLCEAAQERLLCAPRSGAEVNNVSYDVNPARCHV</sequence>
<dbReference type="EMBL" id="VSRR010031959">
    <property type="protein sequence ID" value="MPC70919.1"/>
    <property type="molecule type" value="Genomic_DNA"/>
</dbReference>
<reference evidence="1 2" key="1">
    <citation type="submission" date="2019-05" db="EMBL/GenBank/DDBJ databases">
        <title>Another draft genome of Portunus trituberculatus and its Hox gene families provides insights of decapod evolution.</title>
        <authorList>
            <person name="Jeong J.-H."/>
            <person name="Song I."/>
            <person name="Kim S."/>
            <person name="Choi T."/>
            <person name="Kim D."/>
            <person name="Ryu S."/>
            <person name="Kim W."/>
        </authorList>
    </citation>
    <scope>NUCLEOTIDE SEQUENCE [LARGE SCALE GENOMIC DNA]</scope>
    <source>
        <tissue evidence="1">Muscle</tissue>
    </source>
</reference>
<gene>
    <name evidence="1" type="ORF">E2C01_065181</name>
</gene>
<proteinExistence type="predicted"/>
<comment type="caution">
    <text evidence="1">The sequence shown here is derived from an EMBL/GenBank/DDBJ whole genome shotgun (WGS) entry which is preliminary data.</text>
</comment>
<organism evidence="1 2">
    <name type="scientific">Portunus trituberculatus</name>
    <name type="common">Swimming crab</name>
    <name type="synonym">Neptunus trituberculatus</name>
    <dbReference type="NCBI Taxonomy" id="210409"/>
    <lineage>
        <taxon>Eukaryota</taxon>
        <taxon>Metazoa</taxon>
        <taxon>Ecdysozoa</taxon>
        <taxon>Arthropoda</taxon>
        <taxon>Crustacea</taxon>
        <taxon>Multicrustacea</taxon>
        <taxon>Malacostraca</taxon>
        <taxon>Eumalacostraca</taxon>
        <taxon>Eucarida</taxon>
        <taxon>Decapoda</taxon>
        <taxon>Pleocyemata</taxon>
        <taxon>Brachyura</taxon>
        <taxon>Eubrachyura</taxon>
        <taxon>Portunoidea</taxon>
        <taxon>Portunidae</taxon>
        <taxon>Portuninae</taxon>
        <taxon>Portunus</taxon>
    </lineage>
</organism>
<evidence type="ECO:0000313" key="1">
    <source>
        <dbReference type="EMBL" id="MPC70919.1"/>
    </source>
</evidence>
<evidence type="ECO:0000313" key="2">
    <source>
        <dbReference type="Proteomes" id="UP000324222"/>
    </source>
</evidence>
<name>A0A5B7HMB7_PORTR</name>
<keyword evidence="2" id="KW-1185">Reference proteome</keyword>
<dbReference type="Proteomes" id="UP000324222">
    <property type="component" value="Unassembled WGS sequence"/>
</dbReference>
<protein>
    <submittedName>
        <fullName evidence="1">Uncharacterized protein</fullName>
    </submittedName>
</protein>
<accession>A0A5B7HMB7</accession>
<dbReference type="AlphaFoldDB" id="A0A5B7HMB7"/>